<dbReference type="AlphaFoldDB" id="A0A380GVE7"/>
<dbReference type="EMBL" id="UHDT01000001">
    <property type="protein sequence ID" value="SUM58426.1"/>
    <property type="molecule type" value="Genomic_DNA"/>
</dbReference>
<keyword evidence="1" id="KW-1133">Transmembrane helix</keyword>
<evidence type="ECO:0000313" key="2">
    <source>
        <dbReference type="EMBL" id="SUM58426.1"/>
    </source>
</evidence>
<feature type="transmembrane region" description="Helical" evidence="1">
    <location>
        <begin position="7"/>
        <end position="25"/>
    </location>
</feature>
<evidence type="ECO:0000256" key="1">
    <source>
        <dbReference type="SAM" id="Phobius"/>
    </source>
</evidence>
<name>A0A380GVE7_9STAP</name>
<keyword evidence="1" id="KW-0812">Transmembrane</keyword>
<protein>
    <recommendedName>
        <fullName evidence="4">Group-specific protein</fullName>
    </recommendedName>
</protein>
<reference evidence="2 3" key="1">
    <citation type="submission" date="2018-06" db="EMBL/GenBank/DDBJ databases">
        <authorList>
            <consortium name="Pathogen Informatics"/>
            <person name="Doyle S."/>
        </authorList>
    </citation>
    <scope>NUCLEOTIDE SEQUENCE [LARGE SCALE GENOMIC DNA]</scope>
    <source>
        <strain evidence="2 3">NCTC13832</strain>
    </source>
</reference>
<evidence type="ECO:0000313" key="3">
    <source>
        <dbReference type="Proteomes" id="UP000254100"/>
    </source>
</evidence>
<dbReference type="Proteomes" id="UP000254100">
    <property type="component" value="Unassembled WGS sequence"/>
</dbReference>
<keyword evidence="1" id="KW-0472">Membrane</keyword>
<organism evidence="2 3">
    <name type="scientific">Staphylococcus microti</name>
    <dbReference type="NCBI Taxonomy" id="569857"/>
    <lineage>
        <taxon>Bacteria</taxon>
        <taxon>Bacillati</taxon>
        <taxon>Bacillota</taxon>
        <taxon>Bacilli</taxon>
        <taxon>Bacillales</taxon>
        <taxon>Staphylococcaceae</taxon>
        <taxon>Staphylococcus</taxon>
    </lineage>
</organism>
<feature type="transmembrane region" description="Helical" evidence="1">
    <location>
        <begin position="31"/>
        <end position="49"/>
    </location>
</feature>
<gene>
    <name evidence="2" type="ORF">NCTC13832_02176</name>
</gene>
<accession>A0A380GVE7</accession>
<proteinExistence type="predicted"/>
<sequence length="55" mass="6471">MKRKRKVYLILLIVTALCYFILPEITGNYHIATRTFGIIPFTFFVLFILSSDKED</sequence>
<evidence type="ECO:0008006" key="4">
    <source>
        <dbReference type="Google" id="ProtNLM"/>
    </source>
</evidence>